<dbReference type="EMBL" id="ASSJ01000049">
    <property type="protein sequence ID" value="ERN41437.1"/>
    <property type="molecule type" value="Genomic_DNA"/>
</dbReference>
<proteinExistence type="predicted"/>
<dbReference type="InParanoid" id="U5DKJ8"/>
<organism evidence="2 3">
    <name type="scientific">Rubidibacter lacunae KORDI 51-2</name>
    <dbReference type="NCBI Taxonomy" id="582515"/>
    <lineage>
        <taxon>Bacteria</taxon>
        <taxon>Bacillati</taxon>
        <taxon>Cyanobacteriota</taxon>
        <taxon>Cyanophyceae</taxon>
        <taxon>Oscillatoriophycideae</taxon>
        <taxon>Chroococcales</taxon>
        <taxon>Aphanothecaceae</taxon>
        <taxon>Rubidibacter</taxon>
    </lineage>
</organism>
<reference evidence="2 3" key="1">
    <citation type="submission" date="2013-05" db="EMBL/GenBank/DDBJ databases">
        <title>Draft genome sequence of Rubidibacter lacunae KORDI 51-2.</title>
        <authorList>
            <person name="Choi D.H."/>
            <person name="Noh J.H."/>
            <person name="Kwon K.-K."/>
            <person name="Lee J.-H."/>
            <person name="Ryu J.-Y."/>
        </authorList>
    </citation>
    <scope>NUCLEOTIDE SEQUENCE [LARGE SCALE GENOMIC DNA]</scope>
    <source>
        <strain evidence="2 3">KORDI 51-2</strain>
    </source>
</reference>
<comment type="caution">
    <text evidence="2">The sequence shown here is derived from an EMBL/GenBank/DDBJ whole genome shotgun (WGS) entry which is preliminary data.</text>
</comment>
<feature type="region of interest" description="Disordered" evidence="1">
    <location>
        <begin position="32"/>
        <end position="55"/>
    </location>
</feature>
<dbReference type="AlphaFoldDB" id="U5DKJ8"/>
<protein>
    <submittedName>
        <fullName evidence="2">Uncharacterized protein</fullName>
    </submittedName>
</protein>
<name>U5DKJ8_9CHRO</name>
<dbReference type="RefSeq" id="WP_022606992.1">
    <property type="nucleotide sequence ID" value="NZ_ASSJ01000049.1"/>
</dbReference>
<dbReference type="Proteomes" id="UP000016960">
    <property type="component" value="Unassembled WGS sequence"/>
</dbReference>
<feature type="compositionally biased region" description="Polar residues" evidence="1">
    <location>
        <begin position="37"/>
        <end position="55"/>
    </location>
</feature>
<sequence length="119" mass="12878">MRTPMRCLGIGVLSLVVVFVFPSAAIGQVASAAPGSSEATAESSRGISPSQRFFDSGRSNFESEIRVLQESQLRLEDDPLTIDDSVYADHWVPPLETSGFESIPPLELELDVEVVPSEL</sequence>
<evidence type="ECO:0000313" key="3">
    <source>
        <dbReference type="Proteomes" id="UP000016960"/>
    </source>
</evidence>
<evidence type="ECO:0000313" key="2">
    <source>
        <dbReference type="EMBL" id="ERN41437.1"/>
    </source>
</evidence>
<gene>
    <name evidence="2" type="ORF">KR51_00020100</name>
</gene>
<evidence type="ECO:0000256" key="1">
    <source>
        <dbReference type="SAM" id="MobiDB-lite"/>
    </source>
</evidence>
<accession>U5DKJ8</accession>
<keyword evidence="3" id="KW-1185">Reference proteome</keyword>